<dbReference type="InterPro" id="IPR048020">
    <property type="entry name" value="Transpos_IS3"/>
</dbReference>
<feature type="domain" description="Integrase catalytic" evidence="1">
    <location>
        <begin position="74"/>
        <end position="235"/>
    </location>
</feature>
<gene>
    <name evidence="2" type="ORF">GCM10011529_30400</name>
</gene>
<dbReference type="PANTHER" id="PTHR46889:SF4">
    <property type="entry name" value="TRANSPOSASE INSO FOR INSERTION SEQUENCE ELEMENT IS911B-RELATED"/>
    <property type="match status" value="1"/>
</dbReference>
<dbReference type="InterPro" id="IPR001584">
    <property type="entry name" value="Integrase_cat-core"/>
</dbReference>
<dbReference type="GO" id="GO:0003676">
    <property type="term" value="F:nucleic acid binding"/>
    <property type="evidence" value="ECO:0007669"/>
    <property type="project" value="InterPro"/>
</dbReference>
<keyword evidence="3" id="KW-1185">Reference proteome</keyword>
<organism evidence="2 3">
    <name type="scientific">Sandarakinorhabdus glacialis</name>
    <dbReference type="NCBI Taxonomy" id="1614636"/>
    <lineage>
        <taxon>Bacteria</taxon>
        <taxon>Pseudomonadati</taxon>
        <taxon>Pseudomonadota</taxon>
        <taxon>Alphaproteobacteria</taxon>
        <taxon>Sphingomonadales</taxon>
        <taxon>Sphingosinicellaceae</taxon>
        <taxon>Sandarakinorhabdus</taxon>
    </lineage>
</organism>
<dbReference type="AlphaFoldDB" id="A0A917A0W9"/>
<dbReference type="InterPro" id="IPR050900">
    <property type="entry name" value="Transposase_IS3/IS150/IS904"/>
</dbReference>
<accession>A0A917A0W9</accession>
<dbReference type="SUPFAM" id="SSF53098">
    <property type="entry name" value="Ribonuclease H-like"/>
    <property type="match status" value="1"/>
</dbReference>
<name>A0A917A0W9_9SPHN</name>
<proteinExistence type="predicted"/>
<dbReference type="Pfam" id="PF13276">
    <property type="entry name" value="HTH_21"/>
    <property type="match status" value="1"/>
</dbReference>
<evidence type="ECO:0000313" key="3">
    <source>
        <dbReference type="Proteomes" id="UP000635071"/>
    </source>
</evidence>
<dbReference type="GO" id="GO:0015074">
    <property type="term" value="P:DNA integration"/>
    <property type="evidence" value="ECO:0007669"/>
    <property type="project" value="InterPro"/>
</dbReference>
<dbReference type="Proteomes" id="UP000635071">
    <property type="component" value="Unassembled WGS sequence"/>
</dbReference>
<dbReference type="InterPro" id="IPR025948">
    <property type="entry name" value="HTH-like_dom"/>
</dbReference>
<dbReference type="EMBL" id="BMJM01000017">
    <property type="protein sequence ID" value="GGE21665.1"/>
    <property type="molecule type" value="Genomic_DNA"/>
</dbReference>
<protein>
    <submittedName>
        <fullName evidence="2">Integrase</fullName>
    </submittedName>
</protein>
<dbReference type="InterPro" id="IPR036397">
    <property type="entry name" value="RNaseH_sf"/>
</dbReference>
<dbReference type="InterPro" id="IPR012337">
    <property type="entry name" value="RNaseH-like_sf"/>
</dbReference>
<reference evidence="2" key="1">
    <citation type="journal article" date="2014" name="Int. J. Syst. Evol. Microbiol.">
        <title>Complete genome sequence of Corynebacterium casei LMG S-19264T (=DSM 44701T), isolated from a smear-ripened cheese.</title>
        <authorList>
            <consortium name="US DOE Joint Genome Institute (JGI-PGF)"/>
            <person name="Walter F."/>
            <person name="Albersmeier A."/>
            <person name="Kalinowski J."/>
            <person name="Ruckert C."/>
        </authorList>
    </citation>
    <scope>NUCLEOTIDE SEQUENCE</scope>
    <source>
        <strain evidence="2">CGMCC 1.15519</strain>
    </source>
</reference>
<sequence>MHIRAVFAEMKGAYGWPRKWRELAARGIRAGKERVRRMMKSLGLQARGKRRFKATTNSAHDLPIAPNLLARNFSVDAPNKVWTGDITYIWTDEGWLYLAVVIDLFNRQVVGFAMGERMTRTLVMDALRMAWFRRHPAPGLIFHSDRGSQYASNDYRQLLRDFKMESSMSRKGDCWDNAVTETLFGSLKVERLHGMRFGSRRQAKDEVMDWIVFYNHRRLHSTLGYASPMAFEQKWLARQISLAA</sequence>
<evidence type="ECO:0000259" key="1">
    <source>
        <dbReference type="PROSITE" id="PS50994"/>
    </source>
</evidence>
<comment type="caution">
    <text evidence="2">The sequence shown here is derived from an EMBL/GenBank/DDBJ whole genome shotgun (WGS) entry which is preliminary data.</text>
</comment>
<evidence type="ECO:0000313" key="2">
    <source>
        <dbReference type="EMBL" id="GGE21665.1"/>
    </source>
</evidence>
<dbReference type="PROSITE" id="PS50994">
    <property type="entry name" value="INTEGRASE"/>
    <property type="match status" value="1"/>
</dbReference>
<reference evidence="2" key="2">
    <citation type="submission" date="2020-09" db="EMBL/GenBank/DDBJ databases">
        <authorList>
            <person name="Sun Q."/>
            <person name="Zhou Y."/>
        </authorList>
    </citation>
    <scope>NUCLEOTIDE SEQUENCE</scope>
    <source>
        <strain evidence="2">CGMCC 1.15519</strain>
    </source>
</reference>
<dbReference type="PANTHER" id="PTHR46889">
    <property type="entry name" value="TRANSPOSASE INSF FOR INSERTION SEQUENCE IS3B-RELATED"/>
    <property type="match status" value="1"/>
</dbReference>
<dbReference type="Gene3D" id="3.30.420.10">
    <property type="entry name" value="Ribonuclease H-like superfamily/Ribonuclease H"/>
    <property type="match status" value="1"/>
</dbReference>
<dbReference type="Pfam" id="PF00665">
    <property type="entry name" value="rve"/>
    <property type="match status" value="1"/>
</dbReference>
<dbReference type="NCBIfam" id="NF033516">
    <property type="entry name" value="transpos_IS3"/>
    <property type="match status" value="1"/>
</dbReference>
<dbReference type="Pfam" id="PF13333">
    <property type="entry name" value="rve_2"/>
    <property type="match status" value="1"/>
</dbReference>